<keyword evidence="1" id="KW-0812">Transmembrane</keyword>
<name>A0ABV2SKY5_9GAMM</name>
<feature type="transmembrane region" description="Helical" evidence="1">
    <location>
        <begin position="113"/>
        <end position="136"/>
    </location>
</feature>
<comment type="caution">
    <text evidence="2">The sequence shown here is derived from an EMBL/GenBank/DDBJ whole genome shotgun (WGS) entry which is preliminary data.</text>
</comment>
<evidence type="ECO:0000313" key="2">
    <source>
        <dbReference type="EMBL" id="MET4757769.1"/>
    </source>
</evidence>
<protein>
    <submittedName>
        <fullName evidence="2">Uncharacterized protein</fullName>
    </submittedName>
</protein>
<evidence type="ECO:0000256" key="1">
    <source>
        <dbReference type="SAM" id="Phobius"/>
    </source>
</evidence>
<organism evidence="2 3">
    <name type="scientific">Endozoicomonas lisbonensis</name>
    <dbReference type="NCBI Taxonomy" id="3120522"/>
    <lineage>
        <taxon>Bacteria</taxon>
        <taxon>Pseudomonadati</taxon>
        <taxon>Pseudomonadota</taxon>
        <taxon>Gammaproteobacteria</taxon>
        <taxon>Oceanospirillales</taxon>
        <taxon>Endozoicomonadaceae</taxon>
        <taxon>Endozoicomonas</taxon>
    </lineage>
</organism>
<dbReference type="RefSeq" id="WP_354007898.1">
    <property type="nucleotide sequence ID" value="NZ_JBEWTA010000001.1"/>
</dbReference>
<accession>A0ABV2SKY5</accession>
<feature type="transmembrane region" description="Helical" evidence="1">
    <location>
        <begin position="22"/>
        <end position="43"/>
    </location>
</feature>
<keyword evidence="3" id="KW-1185">Reference proteome</keyword>
<gene>
    <name evidence="2" type="ORF">V5J35_002961</name>
</gene>
<dbReference type="EMBL" id="JBEWTB010000002">
    <property type="protein sequence ID" value="MET4757769.1"/>
    <property type="molecule type" value="Genomic_DNA"/>
</dbReference>
<feature type="transmembrane region" description="Helical" evidence="1">
    <location>
        <begin position="88"/>
        <end position="107"/>
    </location>
</feature>
<keyword evidence="1" id="KW-0472">Membrane</keyword>
<evidence type="ECO:0000313" key="3">
    <source>
        <dbReference type="Proteomes" id="UP001549366"/>
    </source>
</evidence>
<dbReference type="Proteomes" id="UP001549366">
    <property type="component" value="Unassembled WGS sequence"/>
</dbReference>
<sequence>MNTSLNNTTSSNDTFMKYAPKAVALLCLLTVISATSFLTRGWALMDFNIATLAALSALVLLLNIQLARGETINPKKQLLTRIMHRCSYVPYLFGIYLFLFKGFWSLTVMVNSFSVMLAVMSLFYLICGHFVVNAGFQSCPMAKLKVKR</sequence>
<proteinExistence type="predicted"/>
<keyword evidence="1" id="KW-1133">Transmembrane helix</keyword>
<reference evidence="2 3" key="1">
    <citation type="submission" date="2024-06" db="EMBL/GenBank/DDBJ databases">
        <title>Genomic Encyclopedia of Type Strains, Phase V (KMG-V): Genome sequencing to study the core and pangenomes of soil and plant-associated prokaryotes.</title>
        <authorList>
            <person name="Whitman W."/>
        </authorList>
    </citation>
    <scope>NUCLEOTIDE SEQUENCE [LARGE SCALE GENOMIC DNA]</scope>
    <source>
        <strain evidence="2 3">NE40</strain>
    </source>
</reference>
<feature type="transmembrane region" description="Helical" evidence="1">
    <location>
        <begin position="49"/>
        <end position="67"/>
    </location>
</feature>